<dbReference type="EMBL" id="CP073345">
    <property type="protein sequence ID" value="UTW05539.1"/>
    <property type="molecule type" value="Genomic_DNA"/>
</dbReference>
<evidence type="ECO:0000313" key="3">
    <source>
        <dbReference type="Proteomes" id="UP001059950"/>
    </source>
</evidence>
<organism evidence="2 3">
    <name type="scientific">Amphritea atlantica</name>
    <dbReference type="NCBI Taxonomy" id="355243"/>
    <lineage>
        <taxon>Bacteria</taxon>
        <taxon>Pseudomonadati</taxon>
        <taxon>Pseudomonadota</taxon>
        <taxon>Gammaproteobacteria</taxon>
        <taxon>Oceanospirillales</taxon>
        <taxon>Oceanospirillaceae</taxon>
        <taxon>Amphritea</taxon>
    </lineage>
</organism>
<dbReference type="InterPro" id="IPR029044">
    <property type="entry name" value="Nucleotide-diphossugar_trans"/>
</dbReference>
<evidence type="ECO:0000259" key="1">
    <source>
        <dbReference type="Pfam" id="PF00535"/>
    </source>
</evidence>
<feature type="domain" description="Glycosyltransferase 2-like" evidence="1">
    <location>
        <begin position="9"/>
        <end position="112"/>
    </location>
</feature>
<evidence type="ECO:0000313" key="2">
    <source>
        <dbReference type="EMBL" id="UTW05539.1"/>
    </source>
</evidence>
<keyword evidence="2" id="KW-0614">Plasmid</keyword>
<geneLocation type="plasmid" evidence="2 3">
    <name>unnamed</name>
</geneLocation>
<dbReference type="CDD" id="cd06433">
    <property type="entry name" value="GT_2_WfgS_like"/>
    <property type="match status" value="1"/>
</dbReference>
<dbReference type="PANTHER" id="PTHR22916">
    <property type="entry name" value="GLYCOSYLTRANSFERASE"/>
    <property type="match status" value="1"/>
</dbReference>
<dbReference type="Pfam" id="PF00535">
    <property type="entry name" value="Glycos_transf_2"/>
    <property type="match status" value="1"/>
</dbReference>
<name>A0ABY5H1Y7_9GAMM</name>
<proteinExistence type="predicted"/>
<dbReference type="PANTHER" id="PTHR22916:SF65">
    <property type="entry name" value="SLR1065 PROTEIN"/>
    <property type="match status" value="1"/>
</dbReference>
<dbReference type="SUPFAM" id="SSF53448">
    <property type="entry name" value="Nucleotide-diphospho-sugar transferases"/>
    <property type="match status" value="1"/>
</dbReference>
<keyword evidence="3" id="KW-1185">Reference proteome</keyword>
<protein>
    <submittedName>
        <fullName evidence="2">Glycosyltransferase</fullName>
    </submittedName>
</protein>
<accession>A0ABY5H1Y7</accession>
<reference evidence="2" key="1">
    <citation type="submission" date="2021-04" db="EMBL/GenBank/DDBJ databases">
        <title>Oceanospirillales bacteria with DddD are important DMSP degraders in coastal seawater.</title>
        <authorList>
            <person name="Liu J."/>
        </authorList>
    </citation>
    <scope>NUCLEOTIDE SEQUENCE</scope>
    <source>
        <strain evidence="2">GY6</strain>
        <plasmid evidence="2">unnamed</plasmid>
    </source>
</reference>
<sequence>MQKPISIAIVTPSFNQAPFIEETIRSVLDQQYPEIQYAVIDGGSTDGSKEIIESYSDQLHYYVSEPDRGHAHALNKGFSNTDCEIMAWINSDDKYTPRSLQTICQIFEQFPEVEWITGFNAYWNKDGVLTTAQRNTKNIYDYLTGNFRWIQQESTFWRRSLWQKAGGYIDENQRYMIDGELWSRFFQHAELYSVDAILSGYRIHDANRAHQHASECQLEMASIIDTMKTKLPAGINNTARLINKLKIIKKIPVINNFNFTKLIPTSHLEKHFQDINYKNIHYNNNRWKLRTLPFK</sequence>
<dbReference type="Proteomes" id="UP001059950">
    <property type="component" value="Plasmid unnamed"/>
</dbReference>
<gene>
    <name evidence="2" type="ORF">KDX31_20695</name>
</gene>
<dbReference type="Gene3D" id="3.90.550.10">
    <property type="entry name" value="Spore Coat Polysaccharide Biosynthesis Protein SpsA, Chain A"/>
    <property type="match status" value="1"/>
</dbReference>
<dbReference type="InterPro" id="IPR001173">
    <property type="entry name" value="Glyco_trans_2-like"/>
</dbReference>